<dbReference type="AlphaFoldDB" id="A0A3S9HHM1"/>
<dbReference type="InterPro" id="IPR036909">
    <property type="entry name" value="Cyt_c-like_dom_sf"/>
</dbReference>
<evidence type="ECO:0000313" key="2">
    <source>
        <dbReference type="EMBL" id="AZP11607.1"/>
    </source>
</evidence>
<dbReference type="GO" id="GO:0020037">
    <property type="term" value="F:heme binding"/>
    <property type="evidence" value="ECO:0007669"/>
    <property type="project" value="InterPro"/>
</dbReference>
<sequence length="118" mass="12709">MKKFFLLLLSIPALVLAAPATDYLHNDELNEELVLPVKEMLQAQALNQALFTDKCATCHGTGAGFARTSLSIKDGVLVGKSKGRKVADFLKSHGRLKPDEIQTMVDSLTQAISQASAP</sequence>
<feature type="chain" id="PRO_5019102660" description="Cytochrome c domain-containing protein" evidence="1">
    <location>
        <begin position="18"/>
        <end position="118"/>
    </location>
</feature>
<evidence type="ECO:0008006" key="4">
    <source>
        <dbReference type="Google" id="ProtNLM"/>
    </source>
</evidence>
<evidence type="ECO:0000256" key="1">
    <source>
        <dbReference type="SAM" id="SignalP"/>
    </source>
</evidence>
<dbReference type="EMBL" id="CP034464">
    <property type="protein sequence ID" value="AZP11607.1"/>
    <property type="molecule type" value="Genomic_DNA"/>
</dbReference>
<protein>
    <recommendedName>
        <fullName evidence="4">Cytochrome c domain-containing protein</fullName>
    </recommendedName>
</protein>
<reference evidence="2 3" key="1">
    <citation type="journal article" date="2011" name="Int. J. Syst. Evol. Microbiol.">
        <title>Description of Undibacterium oligocarboniphilum sp. nov., isolated from purified water, and Undibacterium pigrum strain CCUG 49012 as the type strain of Undibacterium parvum sp. nov., and emended descriptions of the genus Undibacterium and the species Undibacterium pigrum.</title>
        <authorList>
            <person name="Eder W."/>
            <person name="Wanner G."/>
            <person name="Ludwig W."/>
            <person name="Busse H.J."/>
            <person name="Ziemke-Kageler F."/>
            <person name="Lang E."/>
        </authorList>
    </citation>
    <scope>NUCLEOTIDE SEQUENCE [LARGE SCALE GENOMIC DNA]</scope>
    <source>
        <strain evidence="2 3">DSM 23061</strain>
    </source>
</reference>
<accession>A0A3S9HHM1</accession>
<evidence type="ECO:0000313" key="3">
    <source>
        <dbReference type="Proteomes" id="UP000275663"/>
    </source>
</evidence>
<name>A0A3S9HHM1_9BURK</name>
<dbReference type="Proteomes" id="UP000275663">
    <property type="component" value="Chromosome"/>
</dbReference>
<keyword evidence="3" id="KW-1185">Reference proteome</keyword>
<keyword evidence="1" id="KW-0732">Signal</keyword>
<dbReference type="RefSeq" id="WP_126126992.1">
    <property type="nucleotide sequence ID" value="NZ_CP034464.1"/>
</dbReference>
<dbReference type="KEGG" id="upv:EJN92_06080"/>
<organism evidence="2 3">
    <name type="scientific">Undibacterium parvum</name>
    <dbReference type="NCBI Taxonomy" id="401471"/>
    <lineage>
        <taxon>Bacteria</taxon>
        <taxon>Pseudomonadati</taxon>
        <taxon>Pseudomonadota</taxon>
        <taxon>Betaproteobacteria</taxon>
        <taxon>Burkholderiales</taxon>
        <taxon>Oxalobacteraceae</taxon>
        <taxon>Undibacterium</taxon>
    </lineage>
</organism>
<dbReference type="GO" id="GO:0009055">
    <property type="term" value="F:electron transfer activity"/>
    <property type="evidence" value="ECO:0007669"/>
    <property type="project" value="InterPro"/>
</dbReference>
<feature type="signal peptide" evidence="1">
    <location>
        <begin position="1"/>
        <end position="17"/>
    </location>
</feature>
<dbReference type="OrthoDB" id="9153648at2"/>
<proteinExistence type="predicted"/>
<gene>
    <name evidence="2" type="ORF">EJN92_06080</name>
</gene>
<dbReference type="SUPFAM" id="SSF46626">
    <property type="entry name" value="Cytochrome c"/>
    <property type="match status" value="1"/>
</dbReference>